<dbReference type="HOGENOM" id="CLU_1477525_0_0_1"/>
<dbReference type="EMBL" id="GL377594">
    <property type="protein sequence ID" value="EFJ22886.1"/>
    <property type="molecule type" value="Genomic_DNA"/>
</dbReference>
<sequence length="183" mass="20799">MEVGESQFYQKTQLQLAMLIHLSNKEQEFAELKASLSSMFLCFFRYKHNSTLDSCSRFETFVKASNTSVTHMKSCFGMSMISMKRLRAVANGTSWEVRILQNQVEQKDRQTDDTRTKRDSNAGSGELVAVKRIGAGSQQGDKVMSISSIHHLNLVKLSGFCLHSSLSLFVYEFLPKGWIAWIR</sequence>
<dbReference type="Gramene" id="EFJ22886">
    <property type="protein sequence ID" value="EFJ22886"/>
    <property type="gene ID" value="SELMODRAFT_416201"/>
</dbReference>
<keyword evidence="2" id="KW-1185">Reference proteome</keyword>
<gene>
    <name evidence="1" type="ORF">SELMODRAFT_416201</name>
</gene>
<proteinExistence type="predicted"/>
<reference evidence="1 2" key="1">
    <citation type="journal article" date="2011" name="Science">
        <title>The Selaginella genome identifies genetic changes associated with the evolution of vascular plants.</title>
        <authorList>
            <person name="Banks J.A."/>
            <person name="Nishiyama T."/>
            <person name="Hasebe M."/>
            <person name="Bowman J.L."/>
            <person name="Gribskov M."/>
            <person name="dePamphilis C."/>
            <person name="Albert V.A."/>
            <person name="Aono N."/>
            <person name="Aoyama T."/>
            <person name="Ambrose B.A."/>
            <person name="Ashton N.W."/>
            <person name="Axtell M.J."/>
            <person name="Barker E."/>
            <person name="Barker M.S."/>
            <person name="Bennetzen J.L."/>
            <person name="Bonawitz N.D."/>
            <person name="Chapple C."/>
            <person name="Cheng C."/>
            <person name="Correa L.G."/>
            <person name="Dacre M."/>
            <person name="DeBarry J."/>
            <person name="Dreyer I."/>
            <person name="Elias M."/>
            <person name="Engstrom E.M."/>
            <person name="Estelle M."/>
            <person name="Feng L."/>
            <person name="Finet C."/>
            <person name="Floyd S.K."/>
            <person name="Frommer W.B."/>
            <person name="Fujita T."/>
            <person name="Gramzow L."/>
            <person name="Gutensohn M."/>
            <person name="Harholt J."/>
            <person name="Hattori M."/>
            <person name="Heyl A."/>
            <person name="Hirai T."/>
            <person name="Hiwatashi Y."/>
            <person name="Ishikawa M."/>
            <person name="Iwata M."/>
            <person name="Karol K.G."/>
            <person name="Koehler B."/>
            <person name="Kolukisaoglu U."/>
            <person name="Kubo M."/>
            <person name="Kurata T."/>
            <person name="Lalonde S."/>
            <person name="Li K."/>
            <person name="Li Y."/>
            <person name="Litt A."/>
            <person name="Lyons E."/>
            <person name="Manning G."/>
            <person name="Maruyama T."/>
            <person name="Michael T.P."/>
            <person name="Mikami K."/>
            <person name="Miyazaki S."/>
            <person name="Morinaga S."/>
            <person name="Murata T."/>
            <person name="Mueller-Roeber B."/>
            <person name="Nelson D.R."/>
            <person name="Obara M."/>
            <person name="Oguri Y."/>
            <person name="Olmstead R.G."/>
            <person name="Onodera N."/>
            <person name="Petersen B.L."/>
            <person name="Pils B."/>
            <person name="Prigge M."/>
            <person name="Rensing S.A."/>
            <person name="Riano-Pachon D.M."/>
            <person name="Roberts A.W."/>
            <person name="Sato Y."/>
            <person name="Scheller H.V."/>
            <person name="Schulz B."/>
            <person name="Schulz C."/>
            <person name="Shakirov E.V."/>
            <person name="Shibagaki N."/>
            <person name="Shinohara N."/>
            <person name="Shippen D.E."/>
            <person name="Soerensen I."/>
            <person name="Sotooka R."/>
            <person name="Sugimoto N."/>
            <person name="Sugita M."/>
            <person name="Sumikawa N."/>
            <person name="Tanurdzic M."/>
            <person name="Theissen G."/>
            <person name="Ulvskov P."/>
            <person name="Wakazuki S."/>
            <person name="Weng J.K."/>
            <person name="Willats W.W."/>
            <person name="Wipf D."/>
            <person name="Wolf P.G."/>
            <person name="Yang L."/>
            <person name="Zimmer A.D."/>
            <person name="Zhu Q."/>
            <person name="Mitros T."/>
            <person name="Hellsten U."/>
            <person name="Loque D."/>
            <person name="Otillar R."/>
            <person name="Salamov A."/>
            <person name="Schmutz J."/>
            <person name="Shapiro H."/>
            <person name="Lindquist E."/>
            <person name="Lucas S."/>
            <person name="Rokhsar D."/>
            <person name="Grigoriev I.V."/>
        </authorList>
    </citation>
    <scope>NUCLEOTIDE SEQUENCE [LARGE SCALE GENOMIC DNA]</scope>
</reference>
<accession>D8RYE5</accession>
<organism evidence="2">
    <name type="scientific">Selaginella moellendorffii</name>
    <name type="common">Spikemoss</name>
    <dbReference type="NCBI Taxonomy" id="88036"/>
    <lineage>
        <taxon>Eukaryota</taxon>
        <taxon>Viridiplantae</taxon>
        <taxon>Streptophyta</taxon>
        <taxon>Embryophyta</taxon>
        <taxon>Tracheophyta</taxon>
        <taxon>Lycopodiopsida</taxon>
        <taxon>Selaginellales</taxon>
        <taxon>Selaginellaceae</taxon>
        <taxon>Selaginella</taxon>
    </lineage>
</organism>
<name>D8RYE5_SELML</name>
<dbReference type="Gene3D" id="3.30.200.20">
    <property type="entry name" value="Phosphorylase Kinase, domain 1"/>
    <property type="match status" value="1"/>
</dbReference>
<protein>
    <recommendedName>
        <fullName evidence="3">Serine-threonine/tyrosine-protein kinase catalytic domain-containing protein</fullName>
    </recommendedName>
</protein>
<dbReference type="AlphaFoldDB" id="D8RYE5"/>
<dbReference type="KEGG" id="smo:SELMODRAFT_416201"/>
<evidence type="ECO:0000313" key="1">
    <source>
        <dbReference type="EMBL" id="EFJ22886.1"/>
    </source>
</evidence>
<dbReference type="SUPFAM" id="SSF56112">
    <property type="entry name" value="Protein kinase-like (PK-like)"/>
    <property type="match status" value="1"/>
</dbReference>
<evidence type="ECO:0008006" key="3">
    <source>
        <dbReference type="Google" id="ProtNLM"/>
    </source>
</evidence>
<dbReference type="Proteomes" id="UP000001514">
    <property type="component" value="Unassembled WGS sequence"/>
</dbReference>
<evidence type="ECO:0000313" key="2">
    <source>
        <dbReference type="Proteomes" id="UP000001514"/>
    </source>
</evidence>
<dbReference type="InParanoid" id="D8RYE5"/>
<dbReference type="InterPro" id="IPR011009">
    <property type="entry name" value="Kinase-like_dom_sf"/>
</dbReference>